<evidence type="ECO:0000313" key="2">
    <source>
        <dbReference type="EMBL" id="KAG5397760.1"/>
    </source>
</evidence>
<evidence type="ECO:0000256" key="1">
    <source>
        <dbReference type="SAM" id="MobiDB-lite"/>
    </source>
</evidence>
<protein>
    <submittedName>
        <fullName evidence="2">Uncharacterized protein</fullName>
    </submittedName>
</protein>
<feature type="compositionally biased region" description="Basic and acidic residues" evidence="1">
    <location>
        <begin position="44"/>
        <end position="54"/>
    </location>
</feature>
<name>A0ABQ7MH42_BRACM</name>
<evidence type="ECO:0000313" key="3">
    <source>
        <dbReference type="Proteomes" id="UP000823674"/>
    </source>
</evidence>
<reference evidence="2 3" key="1">
    <citation type="submission" date="2021-03" db="EMBL/GenBank/DDBJ databases">
        <authorList>
            <person name="King G.J."/>
            <person name="Bancroft I."/>
            <person name="Baten A."/>
            <person name="Bloomfield J."/>
            <person name="Borpatragohain P."/>
            <person name="He Z."/>
            <person name="Irish N."/>
            <person name="Irwin J."/>
            <person name="Liu K."/>
            <person name="Mauleon R.P."/>
            <person name="Moore J."/>
            <person name="Morris R."/>
            <person name="Ostergaard L."/>
            <person name="Wang B."/>
            <person name="Wells R."/>
        </authorList>
    </citation>
    <scope>NUCLEOTIDE SEQUENCE [LARGE SCALE GENOMIC DNA]</scope>
    <source>
        <strain evidence="2">R-o-18</strain>
        <tissue evidence="2">Leaf</tissue>
    </source>
</reference>
<dbReference type="Proteomes" id="UP000823674">
    <property type="component" value="Chromosome A05"/>
</dbReference>
<feature type="compositionally biased region" description="Basic residues" evidence="1">
    <location>
        <begin position="30"/>
        <end position="43"/>
    </location>
</feature>
<sequence>MNWISKAGEAIVQRIRFQSIRYATCYHTRNSKTKRSRHSGPKPRKTDLGSRGPDKTTFSENEIIFDESETLKLDKLHDDAVVIQLEVDGARLSKILVNTRNLDHHHGLFDACLLDILYVVFLGHLLQLFELLGQCHHYRMVGHDVADLAPVDLAGRSWPA</sequence>
<organism evidence="2 3">
    <name type="scientific">Brassica rapa subsp. trilocularis</name>
    <dbReference type="NCBI Taxonomy" id="1813537"/>
    <lineage>
        <taxon>Eukaryota</taxon>
        <taxon>Viridiplantae</taxon>
        <taxon>Streptophyta</taxon>
        <taxon>Embryophyta</taxon>
        <taxon>Tracheophyta</taxon>
        <taxon>Spermatophyta</taxon>
        <taxon>Magnoliopsida</taxon>
        <taxon>eudicotyledons</taxon>
        <taxon>Gunneridae</taxon>
        <taxon>Pentapetalae</taxon>
        <taxon>rosids</taxon>
        <taxon>malvids</taxon>
        <taxon>Brassicales</taxon>
        <taxon>Brassicaceae</taxon>
        <taxon>Brassiceae</taxon>
        <taxon>Brassica</taxon>
    </lineage>
</organism>
<proteinExistence type="predicted"/>
<dbReference type="EMBL" id="JADBGQ010000005">
    <property type="protein sequence ID" value="KAG5397760.1"/>
    <property type="molecule type" value="Genomic_DNA"/>
</dbReference>
<gene>
    <name evidence="2" type="primary">A05p031630.1_BraROA</name>
    <name evidence="2" type="ORF">IGI04_019574</name>
</gene>
<feature type="region of interest" description="Disordered" evidence="1">
    <location>
        <begin position="30"/>
        <end position="57"/>
    </location>
</feature>
<keyword evidence="3" id="KW-1185">Reference proteome</keyword>
<accession>A0ABQ7MH42</accession>
<comment type="caution">
    <text evidence="2">The sequence shown here is derived from an EMBL/GenBank/DDBJ whole genome shotgun (WGS) entry which is preliminary data.</text>
</comment>